<dbReference type="SUPFAM" id="SSF53756">
    <property type="entry name" value="UDP-Glycosyltransferase/glycogen phosphorylase"/>
    <property type="match status" value="1"/>
</dbReference>
<dbReference type="STRING" id="797277.SAMN05216198_2477"/>
<dbReference type="EMBL" id="LT629748">
    <property type="protein sequence ID" value="SDS66873.1"/>
    <property type="molecule type" value="Genomic_DNA"/>
</dbReference>
<proteinExistence type="predicted"/>
<dbReference type="InterPro" id="IPR003331">
    <property type="entry name" value="UDP_GlcNAc_Epimerase_2_dom"/>
</dbReference>
<gene>
    <name evidence="2" type="ORF">SAMN05216198_2477</name>
</gene>
<dbReference type="AlphaFoldDB" id="A0A1H1U3F7"/>
<dbReference type="GO" id="GO:0006047">
    <property type="term" value="P:UDP-N-acetylglucosamine metabolic process"/>
    <property type="evidence" value="ECO:0007669"/>
    <property type="project" value="InterPro"/>
</dbReference>
<dbReference type="RefSeq" id="WP_090273683.1">
    <property type="nucleotide sequence ID" value="NZ_LT629748.1"/>
</dbReference>
<dbReference type="NCBIfam" id="TIGR03568">
    <property type="entry name" value="NeuC_NnaA"/>
    <property type="match status" value="1"/>
</dbReference>
<evidence type="ECO:0000259" key="1">
    <source>
        <dbReference type="Pfam" id="PF02350"/>
    </source>
</evidence>
<keyword evidence="3" id="KW-1185">Reference proteome</keyword>
<dbReference type="PANTHER" id="PTHR43174">
    <property type="entry name" value="UDP-N-ACETYLGLUCOSAMINE 2-EPIMERASE"/>
    <property type="match status" value="1"/>
</dbReference>
<name>A0A1H1U3F7_9GAMM</name>
<dbReference type="GO" id="GO:0004553">
    <property type="term" value="F:hydrolase activity, hydrolyzing O-glycosyl compounds"/>
    <property type="evidence" value="ECO:0007669"/>
    <property type="project" value="InterPro"/>
</dbReference>
<organism evidence="2 3">
    <name type="scientific">Halopseudomonas litoralis</name>
    <dbReference type="NCBI Taxonomy" id="797277"/>
    <lineage>
        <taxon>Bacteria</taxon>
        <taxon>Pseudomonadati</taxon>
        <taxon>Pseudomonadota</taxon>
        <taxon>Gammaproteobacteria</taxon>
        <taxon>Pseudomonadales</taxon>
        <taxon>Pseudomonadaceae</taxon>
        <taxon>Halopseudomonas</taxon>
    </lineage>
</organism>
<feature type="domain" description="UDP-N-acetylglucosamine 2-epimerase" evidence="1">
    <location>
        <begin position="24"/>
        <end position="357"/>
    </location>
</feature>
<dbReference type="OrthoDB" id="9803238at2"/>
<accession>A0A1H1U3F7</accession>
<dbReference type="Proteomes" id="UP000243426">
    <property type="component" value="Chromosome I"/>
</dbReference>
<sequence>MTKRILFISGTRADFGKIKPLIKSVQDSDAFKYGVFVTGMHLMSRYGLTVNEIKKSGFDQIHTYINQIPGEDMESILANTITGLSRYLHEHQYDLIVVHGDRVEALAGATVGALRNILVAHIEGGEVSGTIDELMRHAITKMSHIHFVGSDTARKRLVQLGENPTSIFTIGSPDIDVMLSDSLPDINDAKKRYDIQFDNFSIAMLHPVTTLPELQAQHANIFVDSLIKSDLNYIVIYPNNDAGSENILQAYKRLEGRANFRVFPSLRFEYFLALLKKSKFIIGNSSAGIHEAPVYSVPTVNVGERQHNRIKHSSVYNVDFKEVDILEAISSLPATKNSPPLFHYGNGDSAAKFMEALGDDGLWTRSRQKYFQDIEFDNDKR</sequence>
<dbReference type="Pfam" id="PF02350">
    <property type="entry name" value="Epimerase_2"/>
    <property type="match status" value="1"/>
</dbReference>
<evidence type="ECO:0000313" key="2">
    <source>
        <dbReference type="EMBL" id="SDS66873.1"/>
    </source>
</evidence>
<reference evidence="3" key="1">
    <citation type="submission" date="2016-10" db="EMBL/GenBank/DDBJ databases">
        <authorList>
            <person name="Varghese N."/>
            <person name="Submissions S."/>
        </authorList>
    </citation>
    <scope>NUCLEOTIDE SEQUENCE [LARGE SCALE GENOMIC DNA]</scope>
    <source>
        <strain evidence="3">2SM5</strain>
    </source>
</reference>
<protein>
    <submittedName>
        <fullName evidence="2">UDP-N-acetylglucosamine 2-epimerase (Hydrolysing)</fullName>
    </submittedName>
</protein>
<evidence type="ECO:0000313" key="3">
    <source>
        <dbReference type="Proteomes" id="UP000243426"/>
    </source>
</evidence>
<dbReference type="Gene3D" id="3.40.50.2000">
    <property type="entry name" value="Glycogen Phosphorylase B"/>
    <property type="match status" value="2"/>
</dbReference>
<dbReference type="InterPro" id="IPR020004">
    <property type="entry name" value="UDP-GlcNAc_Epase"/>
</dbReference>
<dbReference type="PANTHER" id="PTHR43174:SF3">
    <property type="entry name" value="UDP-N-ACETYLGLUCOSAMINE 2-EPIMERASE"/>
    <property type="match status" value="1"/>
</dbReference>
<dbReference type="InterPro" id="IPR029767">
    <property type="entry name" value="WecB-like"/>
</dbReference>